<organism evidence="3 4">
    <name type="scientific">Letharia lupina</name>
    <dbReference type="NCBI Taxonomy" id="560253"/>
    <lineage>
        <taxon>Eukaryota</taxon>
        <taxon>Fungi</taxon>
        <taxon>Dikarya</taxon>
        <taxon>Ascomycota</taxon>
        <taxon>Pezizomycotina</taxon>
        <taxon>Lecanoromycetes</taxon>
        <taxon>OSLEUM clade</taxon>
        <taxon>Lecanoromycetidae</taxon>
        <taxon>Lecanorales</taxon>
        <taxon>Lecanorineae</taxon>
        <taxon>Parmeliaceae</taxon>
        <taxon>Letharia</taxon>
    </lineage>
</organism>
<feature type="chain" id="PRO_5034411785" evidence="2">
    <location>
        <begin position="27"/>
        <end position="562"/>
    </location>
</feature>
<keyword evidence="1" id="KW-0812">Transmembrane</keyword>
<evidence type="ECO:0000313" key="4">
    <source>
        <dbReference type="Proteomes" id="UP000593566"/>
    </source>
</evidence>
<reference evidence="3 4" key="1">
    <citation type="journal article" date="2020" name="Genomics">
        <title>Complete, high-quality genomes from long-read metagenomic sequencing of two wolf lichen thalli reveals enigmatic genome architecture.</title>
        <authorList>
            <person name="McKenzie S.K."/>
            <person name="Walston R.F."/>
            <person name="Allen J.L."/>
        </authorList>
    </citation>
    <scope>NUCLEOTIDE SEQUENCE [LARGE SCALE GENOMIC DNA]</scope>
    <source>
        <strain evidence="3">WasteWater1</strain>
    </source>
</reference>
<sequence length="562" mass="57565">MATATRFHVGHALLIALCCACKLSLQQTPTSTSMPNVPRGDLPTVTIATPSAWINISASIPTNLGTDKVVVTSASVGGPPQIYLGASIAASAHAAVQSNCSQANSSECQSSVEKAVRTDNALAARVAPLAIAVLALAALISVVLSYNRLEDVNAQPQLIDIQPEGYSQMIAAQPSSFVVFVTASDDPSPVTFSLTTSLDGVTSATPSTSNLITSATATGSVVISTATTDGPGYFSGDSFIVVPTGDVAPMKAISTATQSGAACLAVHKPVEHRRSVDSLISWDSAVGDAVKMLPEVAPGGELQLLRTAQSLQLGPFVPALLQAAQQVVAAGRLITSLLLSGTGLIAVATIVLIIAAVVQNCLVADGNAFLIPQEAFSTTQTSSQLASSGASCPPATLQPHCVNCGGNAGSSSCSGIQSRSYLWQDCPCRVVSVFKYPPDYQNVLPAPAVPSATGQAGSVQLVCETTTGSPTTEDVTQVIENLKDLGYSKECVQHNPVGSECTTMISYGSASLSICGPFAITTWCLQAAVWAEDIQDECLSGGRVGGRRTTIGAGTIEVIHSS</sequence>
<feature type="transmembrane region" description="Helical" evidence="1">
    <location>
        <begin position="126"/>
        <end position="146"/>
    </location>
</feature>
<name>A0A8H6CE67_9LECA</name>
<keyword evidence="2" id="KW-0732">Signal</keyword>
<dbReference type="AlphaFoldDB" id="A0A8H6CE67"/>
<protein>
    <submittedName>
        <fullName evidence="3">Uncharacterized protein</fullName>
    </submittedName>
</protein>
<dbReference type="GeneID" id="59329971"/>
<keyword evidence="1" id="KW-1133">Transmembrane helix</keyword>
<evidence type="ECO:0000313" key="3">
    <source>
        <dbReference type="EMBL" id="KAF6221589.1"/>
    </source>
</evidence>
<dbReference type="Proteomes" id="UP000593566">
    <property type="component" value="Unassembled WGS sequence"/>
</dbReference>
<evidence type="ECO:0000256" key="2">
    <source>
        <dbReference type="SAM" id="SignalP"/>
    </source>
</evidence>
<feature type="signal peptide" evidence="2">
    <location>
        <begin position="1"/>
        <end position="26"/>
    </location>
</feature>
<proteinExistence type="predicted"/>
<feature type="transmembrane region" description="Helical" evidence="1">
    <location>
        <begin position="337"/>
        <end position="358"/>
    </location>
</feature>
<dbReference type="EMBL" id="JACCJB010000013">
    <property type="protein sequence ID" value="KAF6221589.1"/>
    <property type="molecule type" value="Genomic_DNA"/>
</dbReference>
<keyword evidence="1" id="KW-0472">Membrane</keyword>
<gene>
    <name evidence="3" type="ORF">HO133_001555</name>
</gene>
<keyword evidence="4" id="KW-1185">Reference proteome</keyword>
<evidence type="ECO:0000256" key="1">
    <source>
        <dbReference type="SAM" id="Phobius"/>
    </source>
</evidence>
<accession>A0A8H6CE67</accession>
<comment type="caution">
    <text evidence="3">The sequence shown here is derived from an EMBL/GenBank/DDBJ whole genome shotgun (WGS) entry which is preliminary data.</text>
</comment>
<dbReference type="RefSeq" id="XP_037151024.1">
    <property type="nucleotide sequence ID" value="XM_037292485.1"/>
</dbReference>